<dbReference type="InterPro" id="IPR050951">
    <property type="entry name" value="Retrovirus_Pol_polyprotein"/>
</dbReference>
<dbReference type="AlphaFoldDB" id="A0A085NBX4"/>
<dbReference type="CDD" id="cd09274">
    <property type="entry name" value="RNase_HI_RT_Ty3"/>
    <property type="match status" value="1"/>
</dbReference>
<organism evidence="5">
    <name type="scientific">Trichuris suis</name>
    <name type="common">pig whipworm</name>
    <dbReference type="NCBI Taxonomy" id="68888"/>
    <lineage>
        <taxon>Eukaryota</taxon>
        <taxon>Metazoa</taxon>
        <taxon>Ecdysozoa</taxon>
        <taxon>Nematoda</taxon>
        <taxon>Enoplea</taxon>
        <taxon>Dorylaimia</taxon>
        <taxon>Trichinellida</taxon>
        <taxon>Trichuridae</taxon>
        <taxon>Trichuris</taxon>
    </lineage>
</organism>
<dbReference type="PANTHER" id="PTHR37984">
    <property type="entry name" value="PROTEIN CBG26694"/>
    <property type="match status" value="1"/>
</dbReference>
<proteinExistence type="predicted"/>
<accession>A0A085NBX4</accession>
<dbReference type="Pfam" id="PF17919">
    <property type="entry name" value="RT_RNaseH_2"/>
    <property type="match status" value="1"/>
</dbReference>
<dbReference type="GO" id="GO:0003964">
    <property type="term" value="F:RNA-directed DNA polymerase activity"/>
    <property type="evidence" value="ECO:0007669"/>
    <property type="project" value="UniProtKB-KW"/>
</dbReference>
<keyword evidence="3" id="KW-0695">RNA-directed DNA polymerase</keyword>
<dbReference type="InterPro" id="IPR043128">
    <property type="entry name" value="Rev_trsase/Diguanyl_cyclase"/>
</dbReference>
<reference evidence="5" key="1">
    <citation type="journal article" date="2014" name="Nat. Genet.">
        <title>Genome and transcriptome of the porcine whipworm Trichuris suis.</title>
        <authorList>
            <person name="Jex A.R."/>
            <person name="Nejsum P."/>
            <person name="Schwarz E.M."/>
            <person name="Hu L."/>
            <person name="Young N.D."/>
            <person name="Hall R.S."/>
            <person name="Korhonen P.K."/>
            <person name="Liao S."/>
            <person name="Thamsborg S."/>
            <person name="Xia J."/>
            <person name="Xu P."/>
            <person name="Wang S."/>
            <person name="Scheerlinck J.P."/>
            <person name="Hofmann A."/>
            <person name="Sternberg P.W."/>
            <person name="Wang J."/>
            <person name="Gasser R.B."/>
        </authorList>
    </citation>
    <scope>NUCLEOTIDE SEQUENCE [LARGE SCALE GENOMIC DNA]</scope>
    <source>
        <strain evidence="5">DCEP-RM93F</strain>
    </source>
</reference>
<dbReference type="EMBL" id="KL367519">
    <property type="protein sequence ID" value="KFD66970.1"/>
    <property type="molecule type" value="Genomic_DNA"/>
</dbReference>
<dbReference type="Gene3D" id="3.10.10.10">
    <property type="entry name" value="HIV Type 1 Reverse Transcriptase, subunit A, domain 1"/>
    <property type="match status" value="1"/>
</dbReference>
<dbReference type="InterPro" id="IPR043502">
    <property type="entry name" value="DNA/RNA_pol_sf"/>
</dbReference>
<keyword evidence="2" id="KW-0255">Endonuclease</keyword>
<feature type="domain" description="Reverse transcriptase" evidence="4">
    <location>
        <begin position="1"/>
        <end position="98"/>
    </location>
</feature>
<dbReference type="Gene3D" id="3.10.20.370">
    <property type="match status" value="1"/>
</dbReference>
<dbReference type="FunFam" id="3.30.70.270:FF:000003">
    <property type="entry name" value="Transposon Ty3-G Gag-Pol polyprotein"/>
    <property type="match status" value="1"/>
</dbReference>
<sequence>MAEVLTLTTPKGLRRMKRLPYGVDVAPRIFQRLMETLLQGIPGVKPYLDDILITGPNEAEYDKRLEQVLKVLEASGLRLKKQKCHFATKEMEFWAIESRRKISILPKKATVLEPLHRLLDATAKSNWHWSDKEQAAFEAAKELLTAESVLARFDGSKPLLLACDASDYALGAVLSQVEAGQEKVAAYASRTMSKTERNYAQIDKEALTLMYGVKKFHQYLFGRHFRALSDHKPLLGLLATGKSIPAVMTTQMLRWRLLLTAAYDVRLVYRSGKAMGHADG</sequence>
<dbReference type="FunFam" id="3.10.20.370:FF:000001">
    <property type="entry name" value="Retrovirus-related Pol polyprotein from transposon 17.6-like protein"/>
    <property type="match status" value="1"/>
</dbReference>
<name>A0A085NBX4_9BILA</name>
<dbReference type="InterPro" id="IPR000477">
    <property type="entry name" value="RT_dom"/>
</dbReference>
<keyword evidence="3" id="KW-0548">Nucleotidyltransferase</keyword>
<evidence type="ECO:0000259" key="4">
    <source>
        <dbReference type="PROSITE" id="PS50878"/>
    </source>
</evidence>
<dbReference type="PANTHER" id="PTHR37984:SF12">
    <property type="entry name" value="RIBONUCLEASE H"/>
    <property type="match status" value="1"/>
</dbReference>
<dbReference type="Proteomes" id="UP000030758">
    <property type="component" value="Unassembled WGS sequence"/>
</dbReference>
<dbReference type="Pfam" id="PF00078">
    <property type="entry name" value="RVT_1"/>
    <property type="match status" value="1"/>
</dbReference>
<dbReference type="Gene3D" id="3.30.70.270">
    <property type="match status" value="2"/>
</dbReference>
<evidence type="ECO:0000313" key="5">
    <source>
        <dbReference type="EMBL" id="KFD66970.1"/>
    </source>
</evidence>
<dbReference type="PROSITE" id="PS50878">
    <property type="entry name" value="RT_POL"/>
    <property type="match status" value="1"/>
</dbReference>
<keyword evidence="2" id="KW-0378">Hydrolase</keyword>
<dbReference type="GO" id="GO:0004519">
    <property type="term" value="F:endonuclease activity"/>
    <property type="evidence" value="ECO:0007669"/>
    <property type="project" value="UniProtKB-KW"/>
</dbReference>
<evidence type="ECO:0000256" key="1">
    <source>
        <dbReference type="ARBA" id="ARBA00022722"/>
    </source>
</evidence>
<evidence type="ECO:0000256" key="2">
    <source>
        <dbReference type="ARBA" id="ARBA00022759"/>
    </source>
</evidence>
<protein>
    <recommendedName>
        <fullName evidence="4">Reverse transcriptase domain-containing protein</fullName>
    </recommendedName>
</protein>
<dbReference type="InterPro" id="IPR041577">
    <property type="entry name" value="RT_RNaseH_2"/>
</dbReference>
<dbReference type="SUPFAM" id="SSF56672">
    <property type="entry name" value="DNA/RNA polymerases"/>
    <property type="match status" value="1"/>
</dbReference>
<keyword evidence="3" id="KW-0808">Transferase</keyword>
<gene>
    <name evidence="5" type="ORF">M514_20836</name>
</gene>
<evidence type="ECO:0000256" key="3">
    <source>
        <dbReference type="ARBA" id="ARBA00022918"/>
    </source>
</evidence>
<keyword evidence="1" id="KW-0540">Nuclease</keyword>